<evidence type="ECO:0000313" key="2">
    <source>
        <dbReference type="Proteomes" id="UP000070444"/>
    </source>
</evidence>
<proteinExistence type="predicted"/>
<evidence type="ECO:0008006" key="3">
    <source>
        <dbReference type="Google" id="ProtNLM"/>
    </source>
</evidence>
<dbReference type="EMBL" id="KQ964922">
    <property type="protein sequence ID" value="KXN65285.1"/>
    <property type="molecule type" value="Genomic_DNA"/>
</dbReference>
<gene>
    <name evidence="1" type="ORF">CONCODRAFT_13183</name>
</gene>
<evidence type="ECO:0000313" key="1">
    <source>
        <dbReference type="EMBL" id="KXN65285.1"/>
    </source>
</evidence>
<dbReference type="Gene3D" id="3.80.10.10">
    <property type="entry name" value="Ribonuclease Inhibitor"/>
    <property type="match status" value="1"/>
</dbReference>
<sequence length="447" mass="52673">MEDIDWNIIFKLKEFCGHLCNNDLIQLSMSSKKSRKLSAKNIFKTLNLCPFVINSGYSSSVIKEDNCGYGFKIYHIINPYKSITSELTECKKAPQKRHKKINGNTKNLVFGDSRGHFYLLNEIPSIFPNITTLVLKDSVFTMEVLQNLLINLKYLENLDLTENVIFKDATISNEYSISYPISLISLKLGENGVIMIQDKFNPISIKKIRQDSSRTHEFNGTYQHLPNLVTFDYDVSYDYPEENGDLFQFIILNPQLKSLKLLGSVFNYELFDIIKDYENLTHLEYKCEYWDEELDDYEIPILYNIKHLHILVDRNNIYDMIEDKFPNVEELIIEFSWCNCNEKYRLIQRFPKLKYLKFISNRKSQSAGKLTLPKLSNLEKLEINLNYEEGKFEDVRLDVSACDKLKFFSITKSEYFSPFQKIDHAQVFENNWNYIYFPHKLFFSKNS</sequence>
<keyword evidence="2" id="KW-1185">Reference proteome</keyword>
<dbReference type="SUPFAM" id="SSF52047">
    <property type="entry name" value="RNI-like"/>
    <property type="match status" value="1"/>
</dbReference>
<dbReference type="InterPro" id="IPR032675">
    <property type="entry name" value="LRR_dom_sf"/>
</dbReference>
<protein>
    <recommendedName>
        <fullName evidence="3">F-box domain-containing protein</fullName>
    </recommendedName>
</protein>
<name>A0A137NRC3_CONC2</name>
<organism evidence="1 2">
    <name type="scientific">Conidiobolus coronatus (strain ATCC 28846 / CBS 209.66 / NRRL 28638)</name>
    <name type="common">Delacroixia coronata</name>
    <dbReference type="NCBI Taxonomy" id="796925"/>
    <lineage>
        <taxon>Eukaryota</taxon>
        <taxon>Fungi</taxon>
        <taxon>Fungi incertae sedis</taxon>
        <taxon>Zoopagomycota</taxon>
        <taxon>Entomophthoromycotina</taxon>
        <taxon>Entomophthoromycetes</taxon>
        <taxon>Entomophthorales</taxon>
        <taxon>Ancylistaceae</taxon>
        <taxon>Conidiobolus</taxon>
    </lineage>
</organism>
<dbReference type="AlphaFoldDB" id="A0A137NRC3"/>
<reference evidence="1 2" key="1">
    <citation type="journal article" date="2015" name="Genome Biol. Evol.">
        <title>Phylogenomic analyses indicate that early fungi evolved digesting cell walls of algal ancestors of land plants.</title>
        <authorList>
            <person name="Chang Y."/>
            <person name="Wang S."/>
            <person name="Sekimoto S."/>
            <person name="Aerts A.L."/>
            <person name="Choi C."/>
            <person name="Clum A."/>
            <person name="LaButti K.M."/>
            <person name="Lindquist E.A."/>
            <person name="Yee Ngan C."/>
            <person name="Ohm R.A."/>
            <person name="Salamov A.A."/>
            <person name="Grigoriev I.V."/>
            <person name="Spatafora J.W."/>
            <person name="Berbee M.L."/>
        </authorList>
    </citation>
    <scope>NUCLEOTIDE SEQUENCE [LARGE SCALE GENOMIC DNA]</scope>
    <source>
        <strain evidence="1 2">NRRL 28638</strain>
    </source>
</reference>
<accession>A0A137NRC3</accession>
<dbReference type="Proteomes" id="UP000070444">
    <property type="component" value="Unassembled WGS sequence"/>
</dbReference>